<dbReference type="EMBL" id="JADYTN010000001">
    <property type="protein sequence ID" value="MCF2562522.1"/>
    <property type="molecule type" value="Genomic_DNA"/>
</dbReference>
<dbReference type="PANTHER" id="PTHR47739">
    <property type="entry name" value="TRNA1(VAL) (ADENINE(37)-N6)-METHYLTRANSFERASE"/>
    <property type="match status" value="1"/>
</dbReference>
<proteinExistence type="inferred from homology"/>
<dbReference type="Gene3D" id="3.40.50.150">
    <property type="entry name" value="Vaccinia Virus protein VP39"/>
    <property type="match status" value="1"/>
</dbReference>
<comment type="similarity">
    <text evidence="6">Belongs to the methyltransferase superfamily. tRNA (adenine-N(6)-)-methyltransferase family.</text>
</comment>
<protein>
    <recommendedName>
        <fullName evidence="6">tRNA1(Val) (adenine(37)-N6)-methyltransferase</fullName>
        <ecNumber evidence="6">2.1.1.223</ecNumber>
    </recommendedName>
    <alternativeName>
        <fullName evidence="6">tRNA m6A37 methyltransferase</fullName>
    </alternativeName>
</protein>
<keyword evidence="2 6" id="KW-0489">Methyltransferase</keyword>
<keyword evidence="4 6" id="KW-0949">S-adenosyl-L-methionine</keyword>
<keyword evidence="9" id="KW-1185">Reference proteome</keyword>
<dbReference type="EC" id="2.1.1.223" evidence="6"/>
<dbReference type="PANTHER" id="PTHR47739:SF1">
    <property type="entry name" value="TRNA1(VAL) (ADENINE(37)-N6)-METHYLTRANSFERASE"/>
    <property type="match status" value="1"/>
</dbReference>
<accession>A0ABS9CBM9</accession>
<comment type="function">
    <text evidence="6">Specifically methylates the adenine in position 37 of tRNA(1)(Val) (anticodon cmo5UAC).</text>
</comment>
<keyword evidence="1 6" id="KW-0963">Cytoplasm</keyword>
<dbReference type="PROSITE" id="PS00092">
    <property type="entry name" value="N6_MTASE"/>
    <property type="match status" value="1"/>
</dbReference>
<dbReference type="CDD" id="cd02440">
    <property type="entry name" value="AdoMet_MTases"/>
    <property type="match status" value="1"/>
</dbReference>
<keyword evidence="5 6" id="KW-0819">tRNA processing</keyword>
<evidence type="ECO:0000313" key="9">
    <source>
        <dbReference type="Proteomes" id="UP001200470"/>
    </source>
</evidence>
<evidence type="ECO:0000256" key="2">
    <source>
        <dbReference type="ARBA" id="ARBA00022603"/>
    </source>
</evidence>
<keyword evidence="3 6" id="KW-0808">Transferase</keyword>
<dbReference type="PRINTS" id="PR00507">
    <property type="entry name" value="N12N6MTFRASE"/>
</dbReference>
<name>A0ABS9CBM9_9BACT</name>
<dbReference type="HAMAP" id="MF_01872">
    <property type="entry name" value="tRNA_methyltr_YfiC"/>
    <property type="match status" value="1"/>
</dbReference>
<feature type="domain" description="Methyltransferase small" evidence="7">
    <location>
        <begin position="35"/>
        <end position="167"/>
    </location>
</feature>
<dbReference type="InterPro" id="IPR007848">
    <property type="entry name" value="Small_mtfrase_dom"/>
</dbReference>
<evidence type="ECO:0000256" key="1">
    <source>
        <dbReference type="ARBA" id="ARBA00022490"/>
    </source>
</evidence>
<comment type="catalytic activity">
    <reaction evidence="6">
        <text>adenosine(37) in tRNA1(Val) + S-adenosyl-L-methionine = N(6)-methyladenosine(37) in tRNA1(Val) + S-adenosyl-L-homocysteine + H(+)</text>
        <dbReference type="Rhea" id="RHEA:43160"/>
        <dbReference type="Rhea" id="RHEA-COMP:10369"/>
        <dbReference type="Rhea" id="RHEA-COMP:10370"/>
        <dbReference type="ChEBI" id="CHEBI:15378"/>
        <dbReference type="ChEBI" id="CHEBI:57856"/>
        <dbReference type="ChEBI" id="CHEBI:59789"/>
        <dbReference type="ChEBI" id="CHEBI:74411"/>
        <dbReference type="ChEBI" id="CHEBI:74449"/>
        <dbReference type="EC" id="2.1.1.223"/>
    </reaction>
</comment>
<gene>
    <name evidence="8" type="ORF">I6E12_00110</name>
</gene>
<comment type="caution">
    <text evidence="8">The sequence shown here is derived from an EMBL/GenBank/DDBJ whole genome shotgun (WGS) entry which is preliminary data.</text>
</comment>
<dbReference type="GO" id="GO:0008168">
    <property type="term" value="F:methyltransferase activity"/>
    <property type="evidence" value="ECO:0007669"/>
    <property type="project" value="UniProtKB-KW"/>
</dbReference>
<reference evidence="8 9" key="1">
    <citation type="submission" date="2020-12" db="EMBL/GenBank/DDBJ databases">
        <title>Whole genome sequences of gut porcine anaerobes.</title>
        <authorList>
            <person name="Kubasova T."/>
            <person name="Jahodarova E."/>
            <person name="Rychlik I."/>
        </authorList>
    </citation>
    <scope>NUCLEOTIDE SEQUENCE [LARGE SCALE GENOMIC DNA]</scope>
    <source>
        <strain evidence="8 9">An925</strain>
    </source>
</reference>
<evidence type="ECO:0000256" key="3">
    <source>
        <dbReference type="ARBA" id="ARBA00022679"/>
    </source>
</evidence>
<dbReference type="InterPro" id="IPR029063">
    <property type="entry name" value="SAM-dependent_MTases_sf"/>
</dbReference>
<dbReference type="InterPro" id="IPR002052">
    <property type="entry name" value="DNA_methylase_N6_adenine_CS"/>
</dbReference>
<dbReference type="RefSeq" id="WP_094389444.1">
    <property type="nucleotide sequence ID" value="NZ_JADYTN010000001.1"/>
</dbReference>
<dbReference type="SUPFAM" id="SSF53335">
    <property type="entry name" value="S-adenosyl-L-methionine-dependent methyltransferases"/>
    <property type="match status" value="1"/>
</dbReference>
<evidence type="ECO:0000259" key="7">
    <source>
        <dbReference type="Pfam" id="PF05175"/>
    </source>
</evidence>
<evidence type="ECO:0000256" key="4">
    <source>
        <dbReference type="ARBA" id="ARBA00022691"/>
    </source>
</evidence>
<dbReference type="Pfam" id="PF05175">
    <property type="entry name" value="MTS"/>
    <property type="match status" value="1"/>
</dbReference>
<dbReference type="InterPro" id="IPR022882">
    <property type="entry name" value="tRNA_adenine-N6_MeTrfase"/>
</dbReference>
<evidence type="ECO:0000313" key="8">
    <source>
        <dbReference type="EMBL" id="MCF2562522.1"/>
    </source>
</evidence>
<evidence type="ECO:0000256" key="5">
    <source>
        <dbReference type="ARBA" id="ARBA00022694"/>
    </source>
</evidence>
<dbReference type="InterPro" id="IPR050210">
    <property type="entry name" value="tRNA_Adenine-N(6)_MTase"/>
</dbReference>
<sequence>MKDRFSFRQFDVVQEGCAMKVGTDGVLLGSWANGGHRILDVGCGTGLIALMMAQRFPAAEIDAIDIDHDAFETAHRNVEQSPFSDRIIVARAKVQEWQPIHRCVHDAQTLPLYDAIVCNPPFFINSLQCPDNKRTVARHAETLTFSELMASAERLMAEEGEISVVIPVEVKSLMDEAAILVGLFPHRICMFRTTDRKPPRRVLLSYTKKPRRMESEEMVLGDETYRRLTGDFYL</sequence>
<dbReference type="Proteomes" id="UP001200470">
    <property type="component" value="Unassembled WGS sequence"/>
</dbReference>
<evidence type="ECO:0000256" key="6">
    <source>
        <dbReference type="HAMAP-Rule" id="MF_01872"/>
    </source>
</evidence>
<comment type="subcellular location">
    <subcellularLocation>
        <location evidence="6">Cytoplasm</location>
    </subcellularLocation>
</comment>
<organism evidence="8 9">
    <name type="scientific">Xylanibacter brevis</name>
    <dbReference type="NCBI Taxonomy" id="83231"/>
    <lineage>
        <taxon>Bacteria</taxon>
        <taxon>Pseudomonadati</taxon>
        <taxon>Bacteroidota</taxon>
        <taxon>Bacteroidia</taxon>
        <taxon>Bacteroidales</taxon>
        <taxon>Prevotellaceae</taxon>
        <taxon>Xylanibacter</taxon>
    </lineage>
</organism>
<dbReference type="GO" id="GO:0032259">
    <property type="term" value="P:methylation"/>
    <property type="evidence" value="ECO:0007669"/>
    <property type="project" value="UniProtKB-KW"/>
</dbReference>